<dbReference type="InterPro" id="IPR045512">
    <property type="entry name" value="DUF6480"/>
</dbReference>
<feature type="transmembrane region" description="Helical" evidence="2">
    <location>
        <begin position="61"/>
        <end position="85"/>
    </location>
</feature>
<accession>A0A3A5MAU8</accession>
<feature type="region of interest" description="Disordered" evidence="1">
    <location>
        <begin position="1"/>
        <end position="56"/>
    </location>
</feature>
<keyword evidence="2" id="KW-0472">Membrane</keyword>
<dbReference type="Pfam" id="PF20088">
    <property type="entry name" value="DUF6480"/>
    <property type="match status" value="1"/>
</dbReference>
<sequence length="88" mass="9222">MSEKRPDPSNAGNPDPIENNITGLEPGGGVPPGETPPGEASTTWQQGHADDETPSRGLQGVWLGMIGLIVLLVLVFIVGNIVGLFNMF</sequence>
<organism evidence="3 4">
    <name type="scientific">Arthrobacter cheniae</name>
    <dbReference type="NCBI Taxonomy" id="1258888"/>
    <lineage>
        <taxon>Bacteria</taxon>
        <taxon>Bacillati</taxon>
        <taxon>Actinomycetota</taxon>
        <taxon>Actinomycetes</taxon>
        <taxon>Micrococcales</taxon>
        <taxon>Micrococcaceae</taxon>
        <taxon>Arthrobacter</taxon>
    </lineage>
</organism>
<reference evidence="3 4" key="1">
    <citation type="submission" date="2018-09" db="EMBL/GenBank/DDBJ databases">
        <title>Novel species of Arthrobacter.</title>
        <authorList>
            <person name="Liu Q."/>
            <person name="Xin Y.-H."/>
        </authorList>
    </citation>
    <scope>NUCLEOTIDE SEQUENCE [LARGE SCALE GENOMIC DNA]</scope>
    <source>
        <strain evidence="3 4">Hz2</strain>
    </source>
</reference>
<dbReference type="EMBL" id="QZVT01000001">
    <property type="protein sequence ID" value="RJT83381.1"/>
    <property type="molecule type" value="Genomic_DNA"/>
</dbReference>
<name>A0A3A5MAU8_9MICC</name>
<protein>
    <submittedName>
        <fullName evidence="3">Uncharacterized protein</fullName>
    </submittedName>
</protein>
<dbReference type="Proteomes" id="UP000272560">
    <property type="component" value="Unassembled WGS sequence"/>
</dbReference>
<evidence type="ECO:0000313" key="4">
    <source>
        <dbReference type="Proteomes" id="UP000272560"/>
    </source>
</evidence>
<keyword evidence="2" id="KW-1133">Transmembrane helix</keyword>
<comment type="caution">
    <text evidence="3">The sequence shown here is derived from an EMBL/GenBank/DDBJ whole genome shotgun (WGS) entry which is preliminary data.</text>
</comment>
<dbReference type="RefSeq" id="WP_120147464.1">
    <property type="nucleotide sequence ID" value="NZ_QZVT01000001.1"/>
</dbReference>
<evidence type="ECO:0000313" key="3">
    <source>
        <dbReference type="EMBL" id="RJT83381.1"/>
    </source>
</evidence>
<proteinExistence type="predicted"/>
<dbReference type="AlphaFoldDB" id="A0A3A5MAU8"/>
<evidence type="ECO:0000256" key="1">
    <source>
        <dbReference type="SAM" id="MobiDB-lite"/>
    </source>
</evidence>
<keyword evidence="2" id="KW-0812">Transmembrane</keyword>
<keyword evidence="4" id="KW-1185">Reference proteome</keyword>
<gene>
    <name evidence="3" type="ORF">D6T63_02790</name>
</gene>
<evidence type="ECO:0000256" key="2">
    <source>
        <dbReference type="SAM" id="Phobius"/>
    </source>
</evidence>